<evidence type="ECO:0000256" key="3">
    <source>
        <dbReference type="ARBA" id="ARBA00022692"/>
    </source>
</evidence>
<feature type="compositionally biased region" description="Low complexity" evidence="8">
    <location>
        <begin position="288"/>
        <end position="299"/>
    </location>
</feature>
<comment type="similarity">
    <text evidence="2">Belongs to the synaptophysin/synaptobrevin family.</text>
</comment>
<evidence type="ECO:0000256" key="8">
    <source>
        <dbReference type="SAM" id="MobiDB-lite"/>
    </source>
</evidence>
<organism evidence="11 12">
    <name type="scientific">Varroa destructor</name>
    <name type="common">Honeybee mite</name>
    <dbReference type="NCBI Taxonomy" id="109461"/>
    <lineage>
        <taxon>Eukaryota</taxon>
        <taxon>Metazoa</taxon>
        <taxon>Ecdysozoa</taxon>
        <taxon>Arthropoda</taxon>
        <taxon>Chelicerata</taxon>
        <taxon>Arachnida</taxon>
        <taxon>Acari</taxon>
        <taxon>Parasitiformes</taxon>
        <taxon>Mesostigmata</taxon>
        <taxon>Gamasina</taxon>
        <taxon>Dermanyssoidea</taxon>
        <taxon>Varroidae</taxon>
        <taxon>Varroa</taxon>
    </lineage>
</organism>
<evidence type="ECO:0000256" key="2">
    <source>
        <dbReference type="ARBA" id="ARBA00006476"/>
    </source>
</evidence>
<protein>
    <recommendedName>
        <fullName evidence="10">MARVEL domain-containing protein</fullName>
    </recommendedName>
</protein>
<dbReference type="RefSeq" id="XP_022656076.1">
    <property type="nucleotide sequence ID" value="XM_022800341.1"/>
</dbReference>
<keyword evidence="4 9" id="KW-1133">Transmembrane helix</keyword>
<dbReference type="PANTHER" id="PTHR10306">
    <property type="entry name" value="SYNAPTOPHYSIN"/>
    <property type="match status" value="1"/>
</dbReference>
<keyword evidence="5 7" id="KW-0472">Membrane</keyword>
<keyword evidence="6" id="KW-0325">Glycoprotein</keyword>
<feature type="transmembrane region" description="Helical" evidence="9">
    <location>
        <begin position="235"/>
        <end position="255"/>
    </location>
</feature>
<dbReference type="InParanoid" id="A0A7M7JRG2"/>
<dbReference type="PROSITE" id="PS51225">
    <property type="entry name" value="MARVEL"/>
    <property type="match status" value="1"/>
</dbReference>
<feature type="transmembrane region" description="Helical" evidence="9">
    <location>
        <begin position="137"/>
        <end position="158"/>
    </location>
</feature>
<evidence type="ECO:0000256" key="9">
    <source>
        <dbReference type="SAM" id="Phobius"/>
    </source>
</evidence>
<evidence type="ECO:0000256" key="4">
    <source>
        <dbReference type="ARBA" id="ARBA00022989"/>
    </source>
</evidence>
<dbReference type="EnsemblMetazoa" id="XM_022800341">
    <property type="protein sequence ID" value="XP_022656076"/>
    <property type="gene ID" value="LOC111248275"/>
</dbReference>
<evidence type="ECO:0000256" key="6">
    <source>
        <dbReference type="ARBA" id="ARBA00023180"/>
    </source>
</evidence>
<dbReference type="GO" id="GO:0030672">
    <property type="term" value="C:synaptic vesicle membrane"/>
    <property type="evidence" value="ECO:0007669"/>
    <property type="project" value="TreeGrafter"/>
</dbReference>
<evidence type="ECO:0000256" key="5">
    <source>
        <dbReference type="ARBA" id="ARBA00023136"/>
    </source>
</evidence>
<feature type="region of interest" description="Disordered" evidence="8">
    <location>
        <begin position="1"/>
        <end position="36"/>
    </location>
</feature>
<dbReference type="InterPro" id="IPR008253">
    <property type="entry name" value="Marvel"/>
</dbReference>
<evidence type="ECO:0000313" key="11">
    <source>
        <dbReference type="EnsemblMetazoa" id="XP_022656076"/>
    </source>
</evidence>
<dbReference type="PRINTS" id="PR00220">
    <property type="entry name" value="SYNAPTOPHYSN"/>
</dbReference>
<evidence type="ECO:0000256" key="7">
    <source>
        <dbReference type="PROSITE-ProRule" id="PRU00581"/>
    </source>
</evidence>
<name>A0A7M7JRG2_VARDE</name>
<keyword evidence="3 7" id="KW-0812">Transmembrane</keyword>
<keyword evidence="12" id="KW-1185">Reference proteome</keyword>
<dbReference type="AlphaFoldDB" id="A0A7M7JRG2"/>
<reference evidence="11" key="1">
    <citation type="submission" date="2021-01" db="UniProtKB">
        <authorList>
            <consortium name="EnsemblMetazoa"/>
        </authorList>
    </citation>
    <scope>IDENTIFICATION</scope>
</reference>
<dbReference type="Pfam" id="PF01284">
    <property type="entry name" value="MARVEL"/>
    <property type="match status" value="1"/>
</dbReference>
<sequence>MSANDQAASSRASLNQNAENTISRSDAAGDGNGSGRNQPKIFNMEMHFSALKEPRGFIRILQAVFAIMAFSITAGYSTTAKILIECAEFKAHVDVKFGYPFRMAYFPFDVPKDCSSTSRVDSHTVILPYNLSSNPEFFVACGVLSFMFCCAAVAVYVFRTALYQTNQTIPILDMGVTAVFTVFWFAGSCAWAQGVSDVKYYMSPDKLIERIPVCANLTAINCSAEEYGNYSSLNISVLLGFTNVMLWAFGTWFVYKDTAFHQQHQLPPGVPGSQYPPVGSNYPPQSPTQPQGQFQQPQY</sequence>
<feature type="compositionally biased region" description="Polar residues" evidence="8">
    <location>
        <begin position="1"/>
        <end position="24"/>
    </location>
</feature>
<dbReference type="OrthoDB" id="10006326at2759"/>
<proteinExistence type="inferred from homology"/>
<feature type="transmembrane region" description="Helical" evidence="9">
    <location>
        <begin position="56"/>
        <end position="76"/>
    </location>
</feature>
<feature type="transmembrane region" description="Helical" evidence="9">
    <location>
        <begin position="170"/>
        <end position="193"/>
    </location>
</feature>
<evidence type="ECO:0000259" key="10">
    <source>
        <dbReference type="PROSITE" id="PS51225"/>
    </source>
</evidence>
<dbReference type="OMA" id="RCREVYE"/>
<dbReference type="PANTHER" id="PTHR10306:SF17">
    <property type="entry name" value="MARVEL DOMAIN-CONTAINING PROTEIN"/>
    <property type="match status" value="1"/>
</dbReference>
<feature type="domain" description="MARVEL" evidence="10">
    <location>
        <begin position="50"/>
        <end position="259"/>
    </location>
</feature>
<dbReference type="KEGG" id="vde:111248275"/>
<accession>A0A7M7JRG2</accession>
<dbReference type="Proteomes" id="UP000594260">
    <property type="component" value="Unplaced"/>
</dbReference>
<dbReference type="GeneID" id="111248275"/>
<dbReference type="InterPro" id="IPR001285">
    <property type="entry name" value="Synaptophysin/porin"/>
</dbReference>
<evidence type="ECO:0000256" key="1">
    <source>
        <dbReference type="ARBA" id="ARBA00004141"/>
    </source>
</evidence>
<feature type="region of interest" description="Disordered" evidence="8">
    <location>
        <begin position="271"/>
        <end position="299"/>
    </location>
</feature>
<evidence type="ECO:0000313" key="12">
    <source>
        <dbReference type="Proteomes" id="UP000594260"/>
    </source>
</evidence>
<comment type="subcellular location">
    <subcellularLocation>
        <location evidence="1">Membrane</location>
        <topology evidence="1">Multi-pass membrane protein</topology>
    </subcellularLocation>
</comment>